<dbReference type="InterPro" id="IPR011050">
    <property type="entry name" value="Pectin_lyase_fold/virulence"/>
</dbReference>
<organism evidence="3 4">
    <name type="scientific">Iris pallida</name>
    <name type="common">Sweet iris</name>
    <dbReference type="NCBI Taxonomy" id="29817"/>
    <lineage>
        <taxon>Eukaryota</taxon>
        <taxon>Viridiplantae</taxon>
        <taxon>Streptophyta</taxon>
        <taxon>Embryophyta</taxon>
        <taxon>Tracheophyta</taxon>
        <taxon>Spermatophyta</taxon>
        <taxon>Magnoliopsida</taxon>
        <taxon>Liliopsida</taxon>
        <taxon>Asparagales</taxon>
        <taxon>Iridaceae</taxon>
        <taxon>Iridoideae</taxon>
        <taxon>Irideae</taxon>
        <taxon>Iris</taxon>
    </lineage>
</organism>
<protein>
    <submittedName>
        <fullName evidence="3">Polygalacturonase QRT3-like</fullName>
    </submittedName>
</protein>
<keyword evidence="4" id="KW-1185">Reference proteome</keyword>
<evidence type="ECO:0000256" key="1">
    <source>
        <dbReference type="SAM" id="SignalP"/>
    </source>
</evidence>
<dbReference type="Pfam" id="PF12708">
    <property type="entry name" value="Pect-lyase_RHGA_epim"/>
    <property type="match status" value="1"/>
</dbReference>
<dbReference type="Gene3D" id="2.160.20.10">
    <property type="entry name" value="Single-stranded right-handed beta-helix, Pectin lyase-like"/>
    <property type="match status" value="1"/>
</dbReference>
<sequence>MERRGSNGGFFCHLFFLVPLLFSLVSSEANGGYRRWTELDAHRHRELLARRISRMMVDDSTPSPSPQPQVSSRSRVFHVTEYGADPTGKADSTAAIMKAISDAFAVPSDRQLIAGVTDLGGAEIHLDGGAYLISSPITLPSQGGGNLKIHSGSLRASDEFPTNRYVIELWSSPSASSEAREPDASELLSTSGYDYEYVTLRGLMLDANYRGGGVAVVNSLRTTIDSCYVAHFESDGVWVKGGHETMIRGSFLGQHITAGGDPGEKGFTGVGINLMGNDNAVTDTVVFSGGTGILVSGQANAFSGVHCYNKATSFGGTGIYLRLPGNTQTRIVNCYMDYNSIVAEDPVQLVVSGSFFLGDGNVVLKSVKGVARGVNVVDNIFSGTGKGVPNVGLDETNGRFADVDAVVVERNGVSGMASRSTSGKGVARGEGTTAWTVDFSSVLLFPDRIDHVQYTLVPESGFPDHALRNVSANRVTVETNVPVTATVHVTVSQG</sequence>
<evidence type="ECO:0000313" key="4">
    <source>
        <dbReference type="Proteomes" id="UP001140949"/>
    </source>
</evidence>
<feature type="signal peptide" evidence="1">
    <location>
        <begin position="1"/>
        <end position="27"/>
    </location>
</feature>
<reference evidence="3" key="2">
    <citation type="submission" date="2023-04" db="EMBL/GenBank/DDBJ databases">
        <authorList>
            <person name="Bruccoleri R.E."/>
            <person name="Oakeley E.J."/>
            <person name="Faust A.-M."/>
            <person name="Dessus-Babus S."/>
            <person name="Altorfer M."/>
            <person name="Burckhardt D."/>
            <person name="Oertli M."/>
            <person name="Naumann U."/>
            <person name="Petersen F."/>
            <person name="Wong J."/>
        </authorList>
    </citation>
    <scope>NUCLEOTIDE SEQUENCE</scope>
    <source>
        <strain evidence="3">GSM-AAB239-AS_SAM_17_03QT</strain>
        <tissue evidence="3">Leaf</tissue>
    </source>
</reference>
<accession>A0AAX6EDR4</accession>
<dbReference type="SUPFAM" id="SSF51126">
    <property type="entry name" value="Pectin lyase-like"/>
    <property type="match status" value="1"/>
</dbReference>
<dbReference type="EMBL" id="JANAVB010037418">
    <property type="protein sequence ID" value="KAJ6802164.1"/>
    <property type="molecule type" value="Genomic_DNA"/>
</dbReference>
<proteinExistence type="predicted"/>
<dbReference type="GO" id="GO:0004650">
    <property type="term" value="F:polygalacturonase activity"/>
    <property type="evidence" value="ECO:0007669"/>
    <property type="project" value="InterPro"/>
</dbReference>
<feature type="domain" description="Rhamnogalacturonase A/B/Epimerase-like pectate lyase" evidence="2">
    <location>
        <begin position="77"/>
        <end position="308"/>
    </location>
</feature>
<dbReference type="PANTHER" id="PTHR33928">
    <property type="entry name" value="POLYGALACTURONASE QRT3"/>
    <property type="match status" value="1"/>
</dbReference>
<evidence type="ECO:0000313" key="3">
    <source>
        <dbReference type="EMBL" id="KAJ6802164.1"/>
    </source>
</evidence>
<feature type="chain" id="PRO_5043332331" evidence="1">
    <location>
        <begin position="28"/>
        <end position="494"/>
    </location>
</feature>
<keyword evidence="1" id="KW-0732">Signal</keyword>
<dbReference type="InterPro" id="IPR024535">
    <property type="entry name" value="RHGA/B-epi-like_pectate_lyase"/>
</dbReference>
<evidence type="ECO:0000259" key="2">
    <source>
        <dbReference type="Pfam" id="PF12708"/>
    </source>
</evidence>
<name>A0AAX6EDR4_IRIPA</name>
<reference evidence="3" key="1">
    <citation type="journal article" date="2023" name="GigaByte">
        <title>Genome assembly of the bearded iris, Iris pallida Lam.</title>
        <authorList>
            <person name="Bruccoleri R.E."/>
            <person name="Oakeley E.J."/>
            <person name="Faust A.M.E."/>
            <person name="Altorfer M."/>
            <person name="Dessus-Babus S."/>
            <person name="Burckhardt D."/>
            <person name="Oertli M."/>
            <person name="Naumann U."/>
            <person name="Petersen F."/>
            <person name="Wong J."/>
        </authorList>
    </citation>
    <scope>NUCLEOTIDE SEQUENCE</scope>
    <source>
        <strain evidence="3">GSM-AAB239-AS_SAM_17_03QT</strain>
    </source>
</reference>
<dbReference type="PANTHER" id="PTHR33928:SF7">
    <property type="entry name" value="POLYGALACTURONASE QRT3"/>
    <property type="match status" value="1"/>
</dbReference>
<dbReference type="AlphaFoldDB" id="A0AAX6EDR4"/>
<comment type="caution">
    <text evidence="3">The sequence shown here is derived from an EMBL/GenBank/DDBJ whole genome shotgun (WGS) entry which is preliminary data.</text>
</comment>
<dbReference type="InterPro" id="IPR012334">
    <property type="entry name" value="Pectin_lyas_fold"/>
</dbReference>
<gene>
    <name evidence="3" type="ORF">M6B38_193865</name>
</gene>
<dbReference type="Proteomes" id="UP001140949">
    <property type="component" value="Unassembled WGS sequence"/>
</dbReference>
<dbReference type="InterPro" id="IPR039279">
    <property type="entry name" value="QRT3-like"/>
</dbReference>